<dbReference type="Gene3D" id="3.30.70.270">
    <property type="match status" value="1"/>
</dbReference>
<dbReference type="Pfam" id="PF00990">
    <property type="entry name" value="GGDEF"/>
    <property type="match status" value="1"/>
</dbReference>
<proteinExistence type="predicted"/>
<dbReference type="SMART" id="SM00028">
    <property type="entry name" value="TPR"/>
    <property type="match status" value="4"/>
</dbReference>
<dbReference type="Pfam" id="PF13181">
    <property type="entry name" value="TPR_8"/>
    <property type="match status" value="1"/>
</dbReference>
<dbReference type="InterPro" id="IPR011990">
    <property type="entry name" value="TPR-like_helical_dom_sf"/>
</dbReference>
<dbReference type="CDD" id="cd01949">
    <property type="entry name" value="GGDEF"/>
    <property type="match status" value="1"/>
</dbReference>
<evidence type="ECO:0000256" key="1">
    <source>
        <dbReference type="PROSITE-ProRule" id="PRU00339"/>
    </source>
</evidence>
<dbReference type="GO" id="GO:0052621">
    <property type="term" value="F:diguanylate cyclase activity"/>
    <property type="evidence" value="ECO:0007669"/>
    <property type="project" value="TreeGrafter"/>
</dbReference>
<feature type="domain" description="GGDEF" evidence="2">
    <location>
        <begin position="473"/>
        <end position="607"/>
    </location>
</feature>
<gene>
    <name evidence="3" type="ORF">CM240_0278</name>
</gene>
<keyword evidence="4" id="KW-1185">Reference proteome</keyword>
<dbReference type="PATRIC" id="fig|1216932.3.peg.258"/>
<feature type="repeat" description="TPR" evidence="1">
    <location>
        <begin position="379"/>
        <end position="412"/>
    </location>
</feature>
<dbReference type="HOGENOM" id="CLU_030251_0_0_9"/>
<dbReference type="InterPro" id="IPR000160">
    <property type="entry name" value="GGDEF_dom"/>
</dbReference>
<keyword evidence="1" id="KW-0802">TPR repeat</keyword>
<dbReference type="PROSITE" id="PS50005">
    <property type="entry name" value="TPR"/>
    <property type="match status" value="2"/>
</dbReference>
<dbReference type="Proteomes" id="UP000019426">
    <property type="component" value="Chromosome M2/40_rep1"/>
</dbReference>
<dbReference type="InterPro" id="IPR019734">
    <property type="entry name" value="TPR_rpt"/>
</dbReference>
<dbReference type="InterPro" id="IPR043128">
    <property type="entry name" value="Rev_trsase/Diguanyl_cyclase"/>
</dbReference>
<evidence type="ECO:0000313" key="4">
    <source>
        <dbReference type="Proteomes" id="UP000019426"/>
    </source>
</evidence>
<dbReference type="KEGG" id="clt:CM240_0278"/>
<dbReference type="PROSITE" id="PS50887">
    <property type="entry name" value="GGDEF"/>
    <property type="match status" value="1"/>
</dbReference>
<dbReference type="AlphaFoldDB" id="W6SCX8"/>
<dbReference type="InterPro" id="IPR029787">
    <property type="entry name" value="Nucleotide_cyclase"/>
</dbReference>
<dbReference type="Pfam" id="PF13424">
    <property type="entry name" value="TPR_12"/>
    <property type="match status" value="1"/>
</dbReference>
<dbReference type="SMART" id="SM00267">
    <property type="entry name" value="GGDEF"/>
    <property type="match status" value="1"/>
</dbReference>
<dbReference type="SUPFAM" id="SSF55073">
    <property type="entry name" value="Nucleotide cyclase"/>
    <property type="match status" value="1"/>
</dbReference>
<dbReference type="GO" id="GO:0005886">
    <property type="term" value="C:plasma membrane"/>
    <property type="evidence" value="ECO:0007669"/>
    <property type="project" value="TreeGrafter"/>
</dbReference>
<dbReference type="PANTHER" id="PTHR45138">
    <property type="entry name" value="REGULATORY COMPONENTS OF SENSORY TRANSDUCTION SYSTEM"/>
    <property type="match status" value="1"/>
</dbReference>
<dbReference type="GO" id="GO:1902201">
    <property type="term" value="P:negative regulation of bacterial-type flagellum-dependent cell motility"/>
    <property type="evidence" value="ECO:0007669"/>
    <property type="project" value="TreeGrafter"/>
</dbReference>
<organism evidence="3 4">
    <name type="scientific">Clostridium bornimense</name>
    <dbReference type="NCBI Taxonomy" id="1216932"/>
    <lineage>
        <taxon>Bacteria</taxon>
        <taxon>Bacillati</taxon>
        <taxon>Bacillota</taxon>
        <taxon>Clostridia</taxon>
        <taxon>Eubacteriales</taxon>
        <taxon>Clostridiaceae</taxon>
        <taxon>Clostridium</taxon>
    </lineage>
</organism>
<dbReference type="STRING" id="1216932.CM240_0278"/>
<evidence type="ECO:0000313" key="3">
    <source>
        <dbReference type="EMBL" id="CDM67445.1"/>
    </source>
</evidence>
<dbReference type="Gene3D" id="1.25.40.10">
    <property type="entry name" value="Tetratricopeptide repeat domain"/>
    <property type="match status" value="3"/>
</dbReference>
<dbReference type="SUPFAM" id="SSF48452">
    <property type="entry name" value="TPR-like"/>
    <property type="match status" value="2"/>
</dbReference>
<dbReference type="eggNOG" id="COG2199">
    <property type="taxonomic scope" value="Bacteria"/>
</dbReference>
<dbReference type="InterPro" id="IPR050469">
    <property type="entry name" value="Diguanylate_Cyclase"/>
</dbReference>
<reference evidence="3 4" key="1">
    <citation type="submission" date="2013-11" db="EMBL/GenBank/DDBJ databases">
        <title>Complete genome sequence of Clostridum sp. M2/40.</title>
        <authorList>
            <person name="Wibberg D."/>
            <person name="Puehler A."/>
            <person name="Schlueter A."/>
        </authorList>
    </citation>
    <scope>NUCLEOTIDE SEQUENCE [LARGE SCALE GENOMIC DNA]</scope>
    <source>
        <strain evidence="4">M2/40</strain>
    </source>
</reference>
<feature type="repeat" description="TPR" evidence="1">
    <location>
        <begin position="340"/>
        <end position="373"/>
    </location>
</feature>
<name>W6SCX8_9CLOT</name>
<dbReference type="GO" id="GO:0043709">
    <property type="term" value="P:cell adhesion involved in single-species biofilm formation"/>
    <property type="evidence" value="ECO:0007669"/>
    <property type="project" value="TreeGrafter"/>
</dbReference>
<dbReference type="EMBL" id="HG917868">
    <property type="protein sequence ID" value="CDM67445.1"/>
    <property type="molecule type" value="Genomic_DNA"/>
</dbReference>
<protein>
    <recommendedName>
        <fullName evidence="2">GGDEF domain-containing protein</fullName>
    </recommendedName>
</protein>
<dbReference type="RefSeq" id="WP_044035898.1">
    <property type="nucleotide sequence ID" value="NZ_HG917868.1"/>
</dbReference>
<sequence length="607" mass="71911">MINGISGIEEIIEGLEVRPRYILNIEKLVFLKNKCKTIVKNINDDKELFKIYYLMGLLERSFVEYEKAIIKFKKALEYAWKIDDKIWCARNFVNIGMIYSKIKDDENSQKYLKLGFDLIKNHDDLDETLIIHIQSILKNKYEKYNKDKLEKELERLFDYISEGNKKEYGYYCIIIGTRYIELLNNYTMGMKCLLKALEIAETYKLIEVKCIVMYNIGVSYYDGMHKYKEAIRYLEPIVYNSQYEFMDINLRCSSAVTLVESYIYTNEFQNVDFCINYIINNKAKLSKFVKDSIEAMILYLKASIGFARGDNFNEALKYAMRAQESYNINVDTFAFSHFDFNLIMLIGKIYFALQDYEKSIETYKEAICIGQRWGHSYEMKAYEALADSYEKIEDYNNALKYYKKYDKLFEEYAEMENMELVHKEFEKVAMDERIKELSEINEIIERELYVDSLTSLFNRKYLNNVIKDNGEVRRISVMMLDIDYFKLYNDNYGHIMGDEVLEKVAKTIKSCCNEESDKAIRYGGEEFLILSYTENVNYIEGLRDKIKESLYSVNIEHKYSKVSDRVTISIGISNGVTNNKNDYLRLIEEADKDLYNEKRHRSFKDGI</sequence>
<accession>W6SCX8</accession>
<evidence type="ECO:0000259" key="2">
    <source>
        <dbReference type="PROSITE" id="PS50887"/>
    </source>
</evidence>
<dbReference type="NCBIfam" id="TIGR00254">
    <property type="entry name" value="GGDEF"/>
    <property type="match status" value="1"/>
</dbReference>
<dbReference type="OrthoDB" id="9805474at2"/>
<dbReference type="PANTHER" id="PTHR45138:SF9">
    <property type="entry name" value="DIGUANYLATE CYCLASE DGCM-RELATED"/>
    <property type="match status" value="1"/>
</dbReference>